<dbReference type="PROSITE" id="PS00211">
    <property type="entry name" value="ABC_TRANSPORTER_1"/>
    <property type="match status" value="1"/>
</dbReference>
<dbReference type="PROSITE" id="PS50893">
    <property type="entry name" value="ABC_TRANSPORTER_2"/>
    <property type="match status" value="1"/>
</dbReference>
<feature type="domain" description="ABC transporter" evidence="8">
    <location>
        <begin position="341"/>
        <end position="564"/>
    </location>
</feature>
<dbReference type="Gene3D" id="3.40.50.300">
    <property type="entry name" value="P-loop containing nucleotide triphosphate hydrolases"/>
    <property type="match status" value="1"/>
</dbReference>
<dbReference type="GO" id="GO:0005524">
    <property type="term" value="F:ATP binding"/>
    <property type="evidence" value="ECO:0007669"/>
    <property type="project" value="UniProtKB-KW"/>
</dbReference>
<dbReference type="InterPro" id="IPR036640">
    <property type="entry name" value="ABC1_TM_sf"/>
</dbReference>
<evidence type="ECO:0000256" key="3">
    <source>
        <dbReference type="ARBA" id="ARBA00022741"/>
    </source>
</evidence>
<feature type="transmembrane region" description="Helical" evidence="7">
    <location>
        <begin position="155"/>
        <end position="183"/>
    </location>
</feature>
<keyword evidence="6 7" id="KW-0472">Membrane</keyword>
<dbReference type="SMART" id="SM00382">
    <property type="entry name" value="AAA"/>
    <property type="match status" value="1"/>
</dbReference>
<dbReference type="InterPro" id="IPR003593">
    <property type="entry name" value="AAA+_ATPase"/>
</dbReference>
<dbReference type="Gene3D" id="1.20.1560.10">
    <property type="entry name" value="ABC transporter type 1, transmembrane domain"/>
    <property type="match status" value="1"/>
</dbReference>
<dbReference type="InterPro" id="IPR011527">
    <property type="entry name" value="ABC1_TM_dom"/>
</dbReference>
<feature type="domain" description="ABC transmembrane type-1" evidence="9">
    <location>
        <begin position="47"/>
        <end position="312"/>
    </location>
</feature>
<feature type="transmembrane region" description="Helical" evidence="7">
    <location>
        <begin position="249"/>
        <end position="269"/>
    </location>
</feature>
<dbReference type="PANTHER" id="PTHR24221:SF654">
    <property type="entry name" value="ATP-BINDING CASSETTE SUB-FAMILY B MEMBER 6"/>
    <property type="match status" value="1"/>
</dbReference>
<dbReference type="PANTHER" id="PTHR24221">
    <property type="entry name" value="ATP-BINDING CASSETTE SUB-FAMILY B"/>
    <property type="match status" value="1"/>
</dbReference>
<organism evidence="10 11">
    <name type="scientific">Micromonospora tulbaghiae</name>
    <dbReference type="NCBI Taxonomy" id="479978"/>
    <lineage>
        <taxon>Bacteria</taxon>
        <taxon>Bacillati</taxon>
        <taxon>Actinomycetota</taxon>
        <taxon>Actinomycetes</taxon>
        <taxon>Micromonosporales</taxon>
        <taxon>Micromonosporaceae</taxon>
        <taxon>Micromonospora</taxon>
    </lineage>
</organism>
<dbReference type="InterPro" id="IPR039421">
    <property type="entry name" value="Type_1_exporter"/>
</dbReference>
<dbReference type="AlphaFoldDB" id="A0A386WPB8"/>
<sequence>MAVMTGPRLVTVAREALSLAGPARGRIVGGMVLRAVEGALACGPAILAVAALADLAAASRSTARLAGYAAGCLALIAAQAAVSLAAARLTWTAGYTSGAWLRSTGTHNLVGPWPGQRGLLAGDDAVTVLGSDTRVVENYLGWSLPEITRLAATPVVAFVALLVVEPLVAAAVAVVLAGGVPVYRWAQARYARFATDHRDSRAELDRAVVEHVDGIEVIRAFGLVEQRGNALARAVSAYRDINTRILRRVVPAYSAFTLLIDLLVVAALAGAALAAAAGGAGAGARLAGALVLALRVAQPLGELAGRLDSLPRTAASVARVRRWHDEQTAEQAPDNADADALHFDGAVLAYDDARRAAVDGVTLKCPPGTLTVVVGPSGAGKTSLLHLAARLWRPTRGYVRTPETIALMPQRPSLFSGTVADNIRAGRPGADVALVEAAARAAALHDVVLGMPGGYDAEVGELGNRLSGGERQRLALARALLTDAPLLLLDEPVSALDTGHEQQVIATLARLRDRGTAVVVVTHRLAIAPSADQVVVMADGTITDSGTHTDVLATSATYRALWEAHERAGRWRLLTHD</sequence>
<evidence type="ECO:0000313" key="11">
    <source>
        <dbReference type="Proteomes" id="UP000267804"/>
    </source>
</evidence>
<evidence type="ECO:0000259" key="8">
    <source>
        <dbReference type="PROSITE" id="PS50893"/>
    </source>
</evidence>
<dbReference type="Pfam" id="PF00664">
    <property type="entry name" value="ABC_membrane"/>
    <property type="match status" value="1"/>
</dbReference>
<evidence type="ECO:0000256" key="1">
    <source>
        <dbReference type="ARBA" id="ARBA00004651"/>
    </source>
</evidence>
<dbReference type="Pfam" id="PF00005">
    <property type="entry name" value="ABC_tran"/>
    <property type="match status" value="1"/>
</dbReference>
<evidence type="ECO:0000256" key="6">
    <source>
        <dbReference type="ARBA" id="ARBA00023136"/>
    </source>
</evidence>
<evidence type="ECO:0000256" key="5">
    <source>
        <dbReference type="ARBA" id="ARBA00022989"/>
    </source>
</evidence>
<dbReference type="InterPro" id="IPR017871">
    <property type="entry name" value="ABC_transporter-like_CS"/>
</dbReference>
<gene>
    <name evidence="10" type="ORF">CSH63_21600</name>
</gene>
<dbReference type="GO" id="GO:0016887">
    <property type="term" value="F:ATP hydrolysis activity"/>
    <property type="evidence" value="ECO:0007669"/>
    <property type="project" value="InterPro"/>
</dbReference>
<evidence type="ECO:0000256" key="2">
    <source>
        <dbReference type="ARBA" id="ARBA00022692"/>
    </source>
</evidence>
<evidence type="ECO:0008006" key="12">
    <source>
        <dbReference type="Google" id="ProtNLM"/>
    </source>
</evidence>
<dbReference type="PROSITE" id="PS50929">
    <property type="entry name" value="ABC_TM1F"/>
    <property type="match status" value="1"/>
</dbReference>
<evidence type="ECO:0000259" key="9">
    <source>
        <dbReference type="PROSITE" id="PS50929"/>
    </source>
</evidence>
<dbReference type="Proteomes" id="UP000267804">
    <property type="component" value="Chromosome"/>
</dbReference>
<dbReference type="InterPro" id="IPR027417">
    <property type="entry name" value="P-loop_NTPase"/>
</dbReference>
<name>A0A386WPB8_9ACTN</name>
<dbReference type="EMBL" id="CP024087">
    <property type="protein sequence ID" value="AYF30011.1"/>
    <property type="molecule type" value="Genomic_DNA"/>
</dbReference>
<keyword evidence="2 7" id="KW-0812">Transmembrane</keyword>
<evidence type="ECO:0000313" key="10">
    <source>
        <dbReference type="EMBL" id="AYF30011.1"/>
    </source>
</evidence>
<proteinExistence type="predicted"/>
<comment type="subcellular location">
    <subcellularLocation>
        <location evidence="1">Cell membrane</location>
        <topology evidence="1">Multi-pass membrane protein</topology>
    </subcellularLocation>
</comment>
<dbReference type="GO" id="GO:0034040">
    <property type="term" value="F:ATPase-coupled lipid transmembrane transporter activity"/>
    <property type="evidence" value="ECO:0007669"/>
    <property type="project" value="TreeGrafter"/>
</dbReference>
<dbReference type="SUPFAM" id="SSF90123">
    <property type="entry name" value="ABC transporter transmembrane region"/>
    <property type="match status" value="1"/>
</dbReference>
<protein>
    <recommendedName>
        <fullName evidence="12">ABC transporter ATP-binding protein</fullName>
    </recommendedName>
</protein>
<evidence type="ECO:0000256" key="4">
    <source>
        <dbReference type="ARBA" id="ARBA00022840"/>
    </source>
</evidence>
<dbReference type="GO" id="GO:0140359">
    <property type="term" value="F:ABC-type transporter activity"/>
    <property type="evidence" value="ECO:0007669"/>
    <property type="project" value="InterPro"/>
</dbReference>
<dbReference type="SUPFAM" id="SSF52540">
    <property type="entry name" value="P-loop containing nucleoside triphosphate hydrolases"/>
    <property type="match status" value="1"/>
</dbReference>
<accession>A0A386WPB8</accession>
<evidence type="ECO:0000256" key="7">
    <source>
        <dbReference type="SAM" id="Phobius"/>
    </source>
</evidence>
<dbReference type="GO" id="GO:0005886">
    <property type="term" value="C:plasma membrane"/>
    <property type="evidence" value="ECO:0007669"/>
    <property type="project" value="UniProtKB-SubCell"/>
</dbReference>
<reference evidence="10 11" key="1">
    <citation type="submission" date="2017-10" db="EMBL/GenBank/DDBJ databases">
        <title>Integration of genomic and chemical information greatly accelerates assignment of the full stereostructure of myelolactone, a potent inhibitor of myeloma from a marine-derived Micromonospora.</title>
        <authorList>
            <person name="Kim M.C."/>
            <person name="Machado H."/>
            <person name="Jensen P.R."/>
            <person name="Fenical W."/>
        </authorList>
    </citation>
    <scope>NUCLEOTIDE SEQUENCE [LARGE SCALE GENOMIC DNA]</scope>
    <source>
        <strain evidence="10 11">CNY-010</strain>
    </source>
</reference>
<feature type="transmembrane region" description="Helical" evidence="7">
    <location>
        <begin position="35"/>
        <end position="53"/>
    </location>
</feature>
<keyword evidence="3" id="KW-0547">Nucleotide-binding</keyword>
<dbReference type="KEGG" id="mtua:CSH63_21600"/>
<dbReference type="InterPro" id="IPR003439">
    <property type="entry name" value="ABC_transporter-like_ATP-bd"/>
</dbReference>
<keyword evidence="4" id="KW-0067">ATP-binding</keyword>
<feature type="transmembrane region" description="Helical" evidence="7">
    <location>
        <begin position="65"/>
        <end position="87"/>
    </location>
</feature>
<keyword evidence="5 7" id="KW-1133">Transmembrane helix</keyword>